<keyword evidence="4 12" id="KW-0963">Cytoplasm</keyword>
<dbReference type="PIRSF" id="PIRSF001529">
    <property type="entry name" value="Ser-tRNA-synth_IIa"/>
    <property type="match status" value="1"/>
</dbReference>
<dbReference type="EC" id="6.1.1.11" evidence="12"/>
<evidence type="ECO:0000313" key="17">
    <source>
        <dbReference type="Proteomes" id="UP000010475"/>
    </source>
</evidence>
<feature type="binding site" evidence="12">
    <location>
        <begin position="252"/>
        <end position="254"/>
    </location>
    <ligand>
        <name>L-serine</name>
        <dbReference type="ChEBI" id="CHEBI:33384"/>
    </ligand>
</feature>
<evidence type="ECO:0000256" key="12">
    <source>
        <dbReference type="HAMAP-Rule" id="MF_00176"/>
    </source>
</evidence>
<keyword evidence="5 12" id="KW-0436">Ligase</keyword>
<evidence type="ECO:0000256" key="11">
    <source>
        <dbReference type="ARBA" id="ARBA00048823"/>
    </source>
</evidence>
<feature type="binding site" evidence="13">
    <location>
        <position position="404"/>
    </location>
    <ligand>
        <name>L-serine</name>
        <dbReference type="ChEBI" id="CHEBI:33384"/>
    </ligand>
</feature>
<dbReference type="PANTHER" id="PTHR43697:SF1">
    <property type="entry name" value="SERINE--TRNA LIGASE"/>
    <property type="match status" value="1"/>
</dbReference>
<evidence type="ECO:0000256" key="2">
    <source>
        <dbReference type="ARBA" id="ARBA00005045"/>
    </source>
</evidence>
<dbReference type="eggNOG" id="COG0172">
    <property type="taxonomic scope" value="Bacteria"/>
</dbReference>
<dbReference type="Proteomes" id="UP000010475">
    <property type="component" value="Chromosome"/>
</dbReference>
<dbReference type="PATRIC" id="fig|56107.3.peg.4061"/>
<keyword evidence="8 12" id="KW-0648">Protein biosynthesis</keyword>
<dbReference type="GO" id="GO:0005737">
    <property type="term" value="C:cytoplasm"/>
    <property type="evidence" value="ECO:0007669"/>
    <property type="project" value="UniProtKB-SubCell"/>
</dbReference>
<comment type="function">
    <text evidence="12">Catalyzes the attachment of serine to tRNA(Ser). Is also able to aminoacylate tRNA(Sec) with serine, to form the misacylated tRNA L-seryl-tRNA(Sec), which will be further converted into selenocysteinyl-tRNA(Sec).</text>
</comment>
<dbReference type="Gene3D" id="1.10.287.40">
    <property type="entry name" value="Serine-tRNA synthetase, tRNA binding domain"/>
    <property type="match status" value="1"/>
</dbReference>
<keyword evidence="17" id="KW-1185">Reference proteome</keyword>
<dbReference type="GO" id="GO:0016260">
    <property type="term" value="P:selenocysteine biosynthetic process"/>
    <property type="evidence" value="ECO:0007669"/>
    <property type="project" value="UniProtKB-UniRule"/>
</dbReference>
<dbReference type="Gene3D" id="3.30.930.10">
    <property type="entry name" value="Bira Bifunctional Protein, Domain 2"/>
    <property type="match status" value="1"/>
</dbReference>
<dbReference type="UniPathway" id="UPA00906">
    <property type="reaction ID" value="UER00895"/>
</dbReference>
<dbReference type="PANTHER" id="PTHR43697">
    <property type="entry name" value="SERYL-TRNA SYNTHETASE"/>
    <property type="match status" value="1"/>
</dbReference>
<evidence type="ECO:0000259" key="15">
    <source>
        <dbReference type="PROSITE" id="PS50862"/>
    </source>
</evidence>
<comment type="catalytic activity">
    <reaction evidence="10 12">
        <text>tRNA(Sec) + L-serine + ATP = L-seryl-tRNA(Sec) + AMP + diphosphate + H(+)</text>
        <dbReference type="Rhea" id="RHEA:42580"/>
        <dbReference type="Rhea" id="RHEA-COMP:9742"/>
        <dbReference type="Rhea" id="RHEA-COMP:10128"/>
        <dbReference type="ChEBI" id="CHEBI:15378"/>
        <dbReference type="ChEBI" id="CHEBI:30616"/>
        <dbReference type="ChEBI" id="CHEBI:33019"/>
        <dbReference type="ChEBI" id="CHEBI:33384"/>
        <dbReference type="ChEBI" id="CHEBI:78442"/>
        <dbReference type="ChEBI" id="CHEBI:78533"/>
        <dbReference type="ChEBI" id="CHEBI:456215"/>
        <dbReference type="EC" id="6.1.1.11"/>
    </reaction>
</comment>
<evidence type="ECO:0000256" key="5">
    <source>
        <dbReference type="ARBA" id="ARBA00022598"/>
    </source>
</evidence>
<keyword evidence="6 12" id="KW-0547">Nucleotide-binding</keyword>
<dbReference type="STRING" id="56107.Cylst_3693"/>
<dbReference type="GO" id="GO:0004828">
    <property type="term" value="F:serine-tRNA ligase activity"/>
    <property type="evidence" value="ECO:0007669"/>
    <property type="project" value="UniProtKB-UniRule"/>
</dbReference>
<dbReference type="SUPFAM" id="SSF46589">
    <property type="entry name" value="tRNA-binding arm"/>
    <property type="match status" value="1"/>
</dbReference>
<dbReference type="CDD" id="cd00770">
    <property type="entry name" value="SerRS_core"/>
    <property type="match status" value="1"/>
</dbReference>
<accession>K9X246</accession>
<dbReference type="InterPro" id="IPR010978">
    <property type="entry name" value="tRNA-bd_arm"/>
</dbReference>
<gene>
    <name evidence="12" type="primary">serS</name>
    <name evidence="16" type="ORF">Cylst_3693</name>
</gene>
<feature type="binding site" evidence="12">
    <location>
        <position position="406"/>
    </location>
    <ligand>
        <name>L-serine</name>
        <dbReference type="ChEBI" id="CHEBI:33384"/>
    </ligand>
</feature>
<comment type="caution">
    <text evidence="12">Lacks conserved residue(s) required for the propagation of feature annotation.</text>
</comment>
<evidence type="ECO:0000256" key="10">
    <source>
        <dbReference type="ARBA" id="ARBA00047929"/>
    </source>
</evidence>
<organism evidence="16 17">
    <name type="scientific">Cylindrospermum stagnale PCC 7417</name>
    <dbReference type="NCBI Taxonomy" id="56107"/>
    <lineage>
        <taxon>Bacteria</taxon>
        <taxon>Bacillati</taxon>
        <taxon>Cyanobacteriota</taxon>
        <taxon>Cyanophyceae</taxon>
        <taxon>Nostocales</taxon>
        <taxon>Nostocaceae</taxon>
        <taxon>Cylindrospermum</taxon>
    </lineage>
</organism>
<keyword evidence="7 12" id="KW-0067">ATP-binding</keyword>
<evidence type="ECO:0000256" key="6">
    <source>
        <dbReference type="ARBA" id="ARBA00022741"/>
    </source>
</evidence>
<dbReference type="HAMAP" id="MF_00176">
    <property type="entry name" value="Ser_tRNA_synth_type1"/>
    <property type="match status" value="1"/>
</dbReference>
<feature type="domain" description="Aminoacyl-transfer RNA synthetases class-II family profile" evidence="15">
    <location>
        <begin position="195"/>
        <end position="431"/>
    </location>
</feature>
<dbReference type="InterPro" id="IPR015866">
    <property type="entry name" value="Ser-tRNA-synth_1_N"/>
</dbReference>
<sequence length="443" mass="49907">MLVFWRKDTRLKIKEKSVLDLKQIRENTQLVQERLNGRSGKYDIQPILELDKKQRELEGTRSQLQARSNEIGKIVGQKIKSGIEPQDPEIQALRDEGNSIKAKLSELEPQEKELKAEIHQKLLELPNLPSDATPIGKTEEDNQEIRRWGDEYLPQNPNILPHWEIGEKLGILNIERAVKVAQSRFVTLVGAGAALERALIQFMLSLQTQAGYVEVSPPLLVNTESLTGTGQLPKFAEESFKCAEDDLWLIPTAEVPVTNLYRGEILAAEDLPIYHCAYTPCFRREAGSYGRDMRGLIRLHQFNKVELVKLVHPSSSFEELEKLVGNAEAILQALKLPYRVINLCTGDLGFSATKTYDLEVWLPSSGKYREISSCSNCFDFQARRADIRFKEAGKKGTQFVHTLNGSGLAVGRTMAAILENYQQPDGTVLIPEALQVYLGREVL</sequence>
<evidence type="ECO:0000256" key="13">
    <source>
        <dbReference type="PIRSR" id="PIRSR001529-1"/>
    </source>
</evidence>
<feature type="binding site" evidence="12 13">
    <location>
        <position position="306"/>
    </location>
    <ligand>
        <name>L-serine</name>
        <dbReference type="ChEBI" id="CHEBI:33384"/>
    </ligand>
</feature>
<dbReference type="KEGG" id="csg:Cylst_3693"/>
<evidence type="ECO:0000256" key="7">
    <source>
        <dbReference type="ARBA" id="ARBA00022840"/>
    </source>
</evidence>
<evidence type="ECO:0000256" key="9">
    <source>
        <dbReference type="ARBA" id="ARBA00023146"/>
    </source>
</evidence>
<evidence type="ECO:0000256" key="1">
    <source>
        <dbReference type="ARBA" id="ARBA00004496"/>
    </source>
</evidence>
<name>K9X246_9NOST</name>
<comment type="pathway">
    <text evidence="2 12">Aminoacyl-tRNA biosynthesis; selenocysteinyl-tRNA(Sec) biosynthesis; L-seryl-tRNA(Sec) from L-serine and tRNA(Sec): step 1/1.</text>
</comment>
<evidence type="ECO:0000256" key="3">
    <source>
        <dbReference type="ARBA" id="ARBA00010728"/>
    </source>
</evidence>
<dbReference type="NCBIfam" id="TIGR00414">
    <property type="entry name" value="serS"/>
    <property type="match status" value="1"/>
</dbReference>
<dbReference type="EMBL" id="CP003642">
    <property type="protein sequence ID" value="AFZ25817.1"/>
    <property type="molecule type" value="Genomic_DNA"/>
</dbReference>
<dbReference type="InterPro" id="IPR002317">
    <property type="entry name" value="Ser-tRNA-ligase_type_1"/>
</dbReference>
<protein>
    <recommendedName>
        <fullName evidence="12">Serine--tRNA ligase</fullName>
        <ecNumber evidence="12">6.1.1.11</ecNumber>
    </recommendedName>
    <alternativeName>
        <fullName evidence="12">Seryl-tRNA synthetase</fullName>
        <shortName evidence="12">SerRS</shortName>
    </alternativeName>
    <alternativeName>
        <fullName evidence="12">Seryl-tRNA(Ser/Sec) synthetase</fullName>
    </alternativeName>
</protein>
<dbReference type="GO" id="GO:0005524">
    <property type="term" value="F:ATP binding"/>
    <property type="evidence" value="ECO:0007669"/>
    <property type="project" value="UniProtKB-UniRule"/>
</dbReference>
<feature type="binding site" evidence="12 14">
    <location>
        <begin position="370"/>
        <end position="373"/>
    </location>
    <ligand>
        <name>ATP</name>
        <dbReference type="ChEBI" id="CHEBI:30616"/>
    </ligand>
</feature>
<dbReference type="InterPro" id="IPR006195">
    <property type="entry name" value="aa-tRNA-synth_II"/>
</dbReference>
<evidence type="ECO:0000313" key="16">
    <source>
        <dbReference type="EMBL" id="AFZ25817.1"/>
    </source>
</evidence>
<evidence type="ECO:0000256" key="4">
    <source>
        <dbReference type="ARBA" id="ARBA00022490"/>
    </source>
</evidence>
<dbReference type="PRINTS" id="PR00981">
    <property type="entry name" value="TRNASYNTHSER"/>
</dbReference>
<dbReference type="InterPro" id="IPR002314">
    <property type="entry name" value="aa-tRNA-synt_IIb"/>
</dbReference>
<feature type="binding site" evidence="13">
    <location>
        <position position="252"/>
    </location>
    <ligand>
        <name>L-serine</name>
        <dbReference type="ChEBI" id="CHEBI:33384"/>
    </ligand>
</feature>
<dbReference type="AlphaFoldDB" id="K9X246"/>
<dbReference type="Pfam" id="PF02403">
    <property type="entry name" value="Seryl_tRNA_N"/>
    <property type="match status" value="1"/>
</dbReference>
<dbReference type="PROSITE" id="PS50862">
    <property type="entry name" value="AA_TRNA_LIGASE_II"/>
    <property type="match status" value="1"/>
</dbReference>
<evidence type="ECO:0000256" key="8">
    <source>
        <dbReference type="ARBA" id="ARBA00022917"/>
    </source>
</evidence>
<reference evidence="16 17" key="1">
    <citation type="submission" date="2012-06" db="EMBL/GenBank/DDBJ databases">
        <title>Finished chromosome of genome of Cylindrospermum stagnale PCC 7417.</title>
        <authorList>
            <consortium name="US DOE Joint Genome Institute"/>
            <person name="Gugger M."/>
            <person name="Coursin T."/>
            <person name="Rippka R."/>
            <person name="Tandeau De Marsac N."/>
            <person name="Huntemann M."/>
            <person name="Wei C.-L."/>
            <person name="Han J."/>
            <person name="Detter J.C."/>
            <person name="Han C."/>
            <person name="Tapia R."/>
            <person name="Chen A."/>
            <person name="Kyrpides N."/>
            <person name="Mavromatis K."/>
            <person name="Markowitz V."/>
            <person name="Szeto E."/>
            <person name="Ivanova N."/>
            <person name="Pagani I."/>
            <person name="Pati A."/>
            <person name="Goodwin L."/>
            <person name="Nordberg H.P."/>
            <person name="Cantor M.N."/>
            <person name="Hua S.X."/>
            <person name="Woyke T."/>
            <person name="Kerfeld C.A."/>
        </authorList>
    </citation>
    <scope>NUCLEOTIDE SEQUENCE [LARGE SCALE GENOMIC DNA]</scope>
    <source>
        <strain evidence="16 17">PCC 7417</strain>
    </source>
</reference>
<evidence type="ECO:0000256" key="14">
    <source>
        <dbReference type="PIRSR" id="PIRSR001529-2"/>
    </source>
</evidence>
<comment type="similarity">
    <text evidence="3 12">Belongs to the class-II aminoacyl-tRNA synthetase family. Type-1 seryl-tRNA synthetase subfamily.</text>
</comment>
<comment type="subcellular location">
    <subcellularLocation>
        <location evidence="1 12">Cytoplasm</location>
    </subcellularLocation>
</comment>
<feature type="binding site" evidence="12 14">
    <location>
        <begin position="283"/>
        <end position="285"/>
    </location>
    <ligand>
        <name>ATP</name>
        <dbReference type="ChEBI" id="CHEBI:30616"/>
    </ligand>
</feature>
<comment type="domain">
    <text evidence="12">Consists of two distinct domains, a catalytic core and a N-terminal extension that is involved in tRNA binding.</text>
</comment>
<dbReference type="HOGENOM" id="CLU_023797_1_1_3"/>
<dbReference type="SUPFAM" id="SSF55681">
    <property type="entry name" value="Class II aaRS and biotin synthetases"/>
    <property type="match status" value="1"/>
</dbReference>
<dbReference type="InterPro" id="IPR033729">
    <property type="entry name" value="SerRS_core"/>
</dbReference>
<dbReference type="InterPro" id="IPR042103">
    <property type="entry name" value="SerRS_1_N_sf"/>
</dbReference>
<comment type="catalytic activity">
    <reaction evidence="11 12">
        <text>tRNA(Ser) + L-serine + ATP = L-seryl-tRNA(Ser) + AMP + diphosphate + H(+)</text>
        <dbReference type="Rhea" id="RHEA:12292"/>
        <dbReference type="Rhea" id="RHEA-COMP:9669"/>
        <dbReference type="Rhea" id="RHEA-COMP:9703"/>
        <dbReference type="ChEBI" id="CHEBI:15378"/>
        <dbReference type="ChEBI" id="CHEBI:30616"/>
        <dbReference type="ChEBI" id="CHEBI:33019"/>
        <dbReference type="ChEBI" id="CHEBI:33384"/>
        <dbReference type="ChEBI" id="CHEBI:78442"/>
        <dbReference type="ChEBI" id="CHEBI:78533"/>
        <dbReference type="ChEBI" id="CHEBI:456215"/>
        <dbReference type="EC" id="6.1.1.11"/>
    </reaction>
</comment>
<dbReference type="Pfam" id="PF00587">
    <property type="entry name" value="tRNA-synt_2b"/>
    <property type="match status" value="1"/>
</dbReference>
<dbReference type="GO" id="GO:0006434">
    <property type="term" value="P:seryl-tRNA aminoacylation"/>
    <property type="evidence" value="ECO:0007669"/>
    <property type="project" value="UniProtKB-UniRule"/>
</dbReference>
<dbReference type="InterPro" id="IPR045864">
    <property type="entry name" value="aa-tRNA-synth_II/BPL/LPL"/>
</dbReference>
<proteinExistence type="inferred from homology"/>
<feature type="binding site" evidence="13">
    <location>
        <position position="283"/>
    </location>
    <ligand>
        <name>L-serine</name>
        <dbReference type="ChEBI" id="CHEBI:33384"/>
    </ligand>
</feature>
<comment type="subunit">
    <text evidence="12">Homodimer. The tRNA molecule binds across the dimer.</text>
</comment>
<keyword evidence="9 12" id="KW-0030">Aminoacyl-tRNA synthetase</keyword>